<dbReference type="PROSITE" id="PS51257">
    <property type="entry name" value="PROKAR_LIPOPROTEIN"/>
    <property type="match status" value="1"/>
</dbReference>
<evidence type="ECO:0000313" key="9">
    <source>
        <dbReference type="EMBL" id="SEC33266.1"/>
    </source>
</evidence>
<dbReference type="InterPro" id="IPR004852">
    <property type="entry name" value="Di-haem_cyt_c_peroxidsae"/>
</dbReference>
<dbReference type="PROSITE" id="PS51007">
    <property type="entry name" value="CYTC"/>
    <property type="match status" value="2"/>
</dbReference>
<proteinExistence type="predicted"/>
<dbReference type="GO" id="GO:0030313">
    <property type="term" value="C:cell envelope"/>
    <property type="evidence" value="ECO:0007669"/>
    <property type="project" value="UniProtKB-SubCell"/>
</dbReference>
<dbReference type="GO" id="GO:0046872">
    <property type="term" value="F:metal ion binding"/>
    <property type="evidence" value="ECO:0007669"/>
    <property type="project" value="UniProtKB-KW"/>
</dbReference>
<feature type="domain" description="Cytochrome c" evidence="8">
    <location>
        <begin position="309"/>
        <end position="417"/>
    </location>
</feature>
<evidence type="ECO:0000256" key="2">
    <source>
        <dbReference type="ARBA" id="ARBA00022617"/>
    </source>
</evidence>
<dbReference type="PANTHER" id="PTHR30600:SF10">
    <property type="entry name" value="BLL6722 PROTEIN"/>
    <property type="match status" value="1"/>
</dbReference>
<dbReference type="InterPro" id="IPR009056">
    <property type="entry name" value="Cyt_c-like_dom"/>
</dbReference>
<name>A0A1H4RN40_9FLAO</name>
<evidence type="ECO:0000256" key="4">
    <source>
        <dbReference type="ARBA" id="ARBA00022729"/>
    </source>
</evidence>
<reference evidence="9 10" key="1">
    <citation type="submission" date="2016-10" db="EMBL/GenBank/DDBJ databases">
        <authorList>
            <person name="de Groot N.N."/>
        </authorList>
    </citation>
    <scope>NUCLEOTIDE SEQUENCE [LARGE SCALE GENOMIC DNA]</scope>
    <source>
        <strain evidence="9 10">MAR_2009_71</strain>
    </source>
</reference>
<keyword evidence="2 7" id="KW-0349">Heme</keyword>
<dbReference type="InterPro" id="IPR051395">
    <property type="entry name" value="Cytochrome_c_Peroxidase/MauG"/>
</dbReference>
<dbReference type="GO" id="GO:0020037">
    <property type="term" value="F:heme binding"/>
    <property type="evidence" value="ECO:0007669"/>
    <property type="project" value="InterPro"/>
</dbReference>
<dbReference type="GO" id="GO:0004130">
    <property type="term" value="F:cytochrome-c peroxidase activity"/>
    <property type="evidence" value="ECO:0007669"/>
    <property type="project" value="TreeGrafter"/>
</dbReference>
<dbReference type="OrthoDB" id="9805202at2"/>
<sequence>MRAFYYKWILIVFVCFFLSCKNEETKPLLAINANDQSMFNNAIREHYFLALDSTSYYMQQIDTAQSLSKNKELFLKSREWYKRVEPMLIAYDYENYISMNAPNLLKIEIDDHTDIKKQKPKSFQVLEELLYSEEGFSNEDLNTVLEYLKIRIPFVRKNHILITQRDRHHLKMIRDAIVNVATKGITGFDSPMLANSLNEAVYNYETLQTVLDIYKAAFRDNMLYVQWKKEISSTIDDLQSANFDEFDRYSFIKLHTNTQLDLVDKTANDWGIELSQSRALDPKVTNLFNKNFFNMKMFSTQRAPDITEERIELGRQLFNDTDLSGSGTISCATCHIAEKAFTDGHKIAKGINGQDLQRNSPTLTYAVYQRSLFYDGRADGLEDQIVGVTNNENEFHIDLEKLEEKIKDKSVYKVQFDSLYDGKITDMNVRNAIATYIRSLAPFDSKLDRNMNNLEETMTTEEITGFNLFMGKAACATCHFPPAFNGTVPPKYMESEFENLGVPKNASFENPVLDDDWGQYYPYEVEEKKHFFKTSTVRNVELTGPYMHNGVYETLEEVVEFYNVGGGQGMGLDVPYQTLPPDSLHLTTTESKAIIAFMKTLTDKRFEKEAIN</sequence>
<dbReference type="AlphaFoldDB" id="A0A1H4RN40"/>
<dbReference type="GO" id="GO:0009055">
    <property type="term" value="F:electron transfer activity"/>
    <property type="evidence" value="ECO:0007669"/>
    <property type="project" value="InterPro"/>
</dbReference>
<dbReference type="Proteomes" id="UP000183038">
    <property type="component" value="Unassembled WGS sequence"/>
</dbReference>
<feature type="domain" description="Cytochrome c" evidence="8">
    <location>
        <begin position="460"/>
        <end position="602"/>
    </location>
</feature>
<evidence type="ECO:0000256" key="5">
    <source>
        <dbReference type="ARBA" id="ARBA00023002"/>
    </source>
</evidence>
<dbReference type="Gene3D" id="1.10.760.10">
    <property type="entry name" value="Cytochrome c-like domain"/>
    <property type="match status" value="2"/>
</dbReference>
<evidence type="ECO:0000259" key="8">
    <source>
        <dbReference type="PROSITE" id="PS51007"/>
    </source>
</evidence>
<evidence type="ECO:0000256" key="1">
    <source>
        <dbReference type="ARBA" id="ARBA00004196"/>
    </source>
</evidence>
<dbReference type="InterPro" id="IPR036909">
    <property type="entry name" value="Cyt_c-like_dom_sf"/>
</dbReference>
<evidence type="ECO:0000256" key="7">
    <source>
        <dbReference type="PROSITE-ProRule" id="PRU00433"/>
    </source>
</evidence>
<dbReference type="PANTHER" id="PTHR30600">
    <property type="entry name" value="CYTOCHROME C PEROXIDASE-RELATED"/>
    <property type="match status" value="1"/>
</dbReference>
<evidence type="ECO:0000313" key="10">
    <source>
        <dbReference type="Proteomes" id="UP000183038"/>
    </source>
</evidence>
<dbReference type="InterPro" id="IPR038352">
    <property type="entry name" value="Imelysin_sf"/>
</dbReference>
<protein>
    <submittedName>
        <fullName evidence="9">Cytochrome c peroxidase</fullName>
    </submittedName>
</protein>
<dbReference type="SUPFAM" id="SSF46626">
    <property type="entry name" value="Cytochrome c"/>
    <property type="match status" value="2"/>
</dbReference>
<comment type="subcellular location">
    <subcellularLocation>
        <location evidence="1">Cell envelope</location>
    </subcellularLocation>
</comment>
<dbReference type="EMBL" id="FNTB01000001">
    <property type="protein sequence ID" value="SEC33266.1"/>
    <property type="molecule type" value="Genomic_DNA"/>
</dbReference>
<accession>A0A1H4RN40</accession>
<keyword evidence="4" id="KW-0732">Signal</keyword>
<keyword evidence="6 7" id="KW-0408">Iron</keyword>
<keyword evidence="9" id="KW-0575">Peroxidase</keyword>
<evidence type="ECO:0000256" key="6">
    <source>
        <dbReference type="ARBA" id="ARBA00023004"/>
    </source>
</evidence>
<dbReference type="Pfam" id="PF03150">
    <property type="entry name" value="CCP_MauG"/>
    <property type="match status" value="1"/>
</dbReference>
<evidence type="ECO:0000256" key="3">
    <source>
        <dbReference type="ARBA" id="ARBA00022723"/>
    </source>
</evidence>
<organism evidence="9 10">
    <name type="scientific">Maribacter dokdonensis</name>
    <dbReference type="NCBI Taxonomy" id="320912"/>
    <lineage>
        <taxon>Bacteria</taxon>
        <taxon>Pseudomonadati</taxon>
        <taxon>Bacteroidota</taxon>
        <taxon>Flavobacteriia</taxon>
        <taxon>Flavobacteriales</taxon>
        <taxon>Flavobacteriaceae</taxon>
        <taxon>Maribacter</taxon>
    </lineage>
</organism>
<dbReference type="Gene3D" id="1.20.1420.20">
    <property type="entry name" value="M75 peptidase, HXXE motif"/>
    <property type="match status" value="1"/>
</dbReference>
<gene>
    <name evidence="9" type="ORF">SAMN05192540_2912</name>
</gene>
<keyword evidence="5" id="KW-0560">Oxidoreductase</keyword>
<keyword evidence="3 7" id="KW-0479">Metal-binding</keyword>